<evidence type="ECO:0000256" key="2">
    <source>
        <dbReference type="ARBA" id="ARBA00022737"/>
    </source>
</evidence>
<dbReference type="PROSITE" id="PS51450">
    <property type="entry name" value="LRR"/>
    <property type="match status" value="7"/>
</dbReference>
<accession>A0AA86V247</accession>
<keyword evidence="1" id="KW-0433">Leucine-rich repeat</keyword>
<gene>
    <name evidence="4" type="ORF">HINF_LOCUS40662</name>
    <name evidence="3" type="ORF">HINF_LOCUS60827</name>
</gene>
<dbReference type="PANTHER" id="PTHR46652:SF3">
    <property type="entry name" value="LEUCINE-RICH REPEAT-CONTAINING PROTEIN 9"/>
    <property type="match status" value="1"/>
</dbReference>
<dbReference type="InterPro" id="IPR032675">
    <property type="entry name" value="LRR_dom_sf"/>
</dbReference>
<dbReference type="Proteomes" id="UP001642409">
    <property type="component" value="Unassembled WGS sequence"/>
</dbReference>
<dbReference type="AlphaFoldDB" id="A0AA86V247"/>
<keyword evidence="2" id="KW-0677">Repeat</keyword>
<sequence>MELFVTNQIEETIQTEFKIKYEQTITQLNKLSMYIQQIPNNKFVVANIDLQSLKFFDHLKNIDDNTTLIIKNCYDVRFEEVPSRIRNLIFEDTRFSSLEGIHNMRFLKNLQIIRLVIKDSQQLNLLENLTNLTLNNNSILDTEFNLSNLNKLTVLDLSNNFTYGQNIILPTNLRVLNLESNKISNLGSSLVKICQMRSLVKLDLSNNQIQDISPIYNNESLIELDLSNNDIQSMSEYEHTKHGQRILQNLKVLVLKNNNIYNISDLRYMTNLKHLDISKNKLEDVQPLQHLSQIKCLVLANNIVYNLWPLKHLVNLEELHVNFNQIIDINVVRFLINLKHLYMQQNFVKDISVLKSMKLDSLILRENYIDDEQHLGQLREYGFDQRQHQESERRYNALLRYQSKKIIKIFGTNNTNQNINEKIKQTTLKIKQFTQNVQEIFQRTVVNQIHFTGQVINLFNSIQE</sequence>
<dbReference type="SMART" id="SM00369">
    <property type="entry name" value="LRR_TYP"/>
    <property type="match status" value="5"/>
</dbReference>
<keyword evidence="5" id="KW-1185">Reference proteome</keyword>
<dbReference type="PRINTS" id="PR00019">
    <property type="entry name" value="LEURICHRPT"/>
</dbReference>
<comment type="caution">
    <text evidence="3">The sequence shown here is derived from an EMBL/GenBank/DDBJ whole genome shotgun (WGS) entry which is preliminary data.</text>
</comment>
<evidence type="ECO:0000313" key="3">
    <source>
        <dbReference type="EMBL" id="CAI9973182.1"/>
    </source>
</evidence>
<dbReference type="SMART" id="SM00365">
    <property type="entry name" value="LRR_SD22"/>
    <property type="match status" value="7"/>
</dbReference>
<dbReference type="Pfam" id="PF12799">
    <property type="entry name" value="LRR_4"/>
    <property type="match status" value="2"/>
</dbReference>
<reference evidence="3" key="1">
    <citation type="submission" date="2023-06" db="EMBL/GenBank/DDBJ databases">
        <authorList>
            <person name="Kurt Z."/>
        </authorList>
    </citation>
    <scope>NUCLEOTIDE SEQUENCE</scope>
</reference>
<protein>
    <submittedName>
        <fullName evidence="3">Tandem-95 repeat protein</fullName>
    </submittedName>
    <submittedName>
        <fullName evidence="4">Tandem-95_repeat protein</fullName>
    </submittedName>
</protein>
<dbReference type="Pfam" id="PF13516">
    <property type="entry name" value="LRR_6"/>
    <property type="match status" value="1"/>
</dbReference>
<dbReference type="Gene3D" id="3.80.10.10">
    <property type="entry name" value="Ribonuclease Inhibitor"/>
    <property type="match status" value="1"/>
</dbReference>
<dbReference type="EMBL" id="CATOUU010001119">
    <property type="protein sequence ID" value="CAI9973182.1"/>
    <property type="molecule type" value="Genomic_DNA"/>
</dbReference>
<dbReference type="SUPFAM" id="SSF52058">
    <property type="entry name" value="L domain-like"/>
    <property type="match status" value="1"/>
</dbReference>
<evidence type="ECO:0000313" key="5">
    <source>
        <dbReference type="Proteomes" id="UP001642409"/>
    </source>
</evidence>
<evidence type="ECO:0000256" key="1">
    <source>
        <dbReference type="ARBA" id="ARBA00022614"/>
    </source>
</evidence>
<dbReference type="EMBL" id="CAXDID020000161">
    <property type="protein sequence ID" value="CAL6044658.1"/>
    <property type="molecule type" value="Genomic_DNA"/>
</dbReference>
<dbReference type="InterPro" id="IPR025875">
    <property type="entry name" value="Leu-rich_rpt_4"/>
</dbReference>
<dbReference type="InterPro" id="IPR050836">
    <property type="entry name" value="SDS22/Internalin_LRR"/>
</dbReference>
<dbReference type="InterPro" id="IPR003591">
    <property type="entry name" value="Leu-rich_rpt_typical-subtyp"/>
</dbReference>
<reference evidence="4 5" key="2">
    <citation type="submission" date="2024-07" db="EMBL/GenBank/DDBJ databases">
        <authorList>
            <person name="Akdeniz Z."/>
        </authorList>
    </citation>
    <scope>NUCLEOTIDE SEQUENCE [LARGE SCALE GENOMIC DNA]</scope>
</reference>
<dbReference type="PANTHER" id="PTHR46652">
    <property type="entry name" value="LEUCINE-RICH REPEAT AND IQ DOMAIN-CONTAINING PROTEIN 1-RELATED"/>
    <property type="match status" value="1"/>
</dbReference>
<proteinExistence type="predicted"/>
<organism evidence="3">
    <name type="scientific">Hexamita inflata</name>
    <dbReference type="NCBI Taxonomy" id="28002"/>
    <lineage>
        <taxon>Eukaryota</taxon>
        <taxon>Metamonada</taxon>
        <taxon>Diplomonadida</taxon>
        <taxon>Hexamitidae</taxon>
        <taxon>Hexamitinae</taxon>
        <taxon>Hexamita</taxon>
    </lineage>
</organism>
<evidence type="ECO:0000313" key="4">
    <source>
        <dbReference type="EMBL" id="CAL6044658.1"/>
    </source>
</evidence>
<dbReference type="InterPro" id="IPR001611">
    <property type="entry name" value="Leu-rich_rpt"/>
</dbReference>
<name>A0AA86V247_9EUKA</name>